<gene>
    <name evidence="6" type="ORF">K457DRAFT_143591</name>
</gene>
<dbReference type="Pfam" id="PF01753">
    <property type="entry name" value="zf-MYND"/>
    <property type="match status" value="1"/>
</dbReference>
<dbReference type="InterPro" id="IPR002893">
    <property type="entry name" value="Znf_MYND"/>
</dbReference>
<evidence type="ECO:0000313" key="7">
    <source>
        <dbReference type="Proteomes" id="UP000078512"/>
    </source>
</evidence>
<keyword evidence="2 4" id="KW-0863">Zinc-finger</keyword>
<evidence type="ECO:0000256" key="1">
    <source>
        <dbReference type="ARBA" id="ARBA00022723"/>
    </source>
</evidence>
<keyword evidence="7" id="KW-1185">Reference proteome</keyword>
<reference evidence="6 7" key="1">
    <citation type="submission" date="2016-05" db="EMBL/GenBank/DDBJ databases">
        <title>Genome sequencing reveals origins of a unique bacterial endosymbiosis in the earliest lineages of terrestrial Fungi.</title>
        <authorList>
            <consortium name="DOE Joint Genome Institute"/>
            <person name="Uehling J."/>
            <person name="Gryganskyi A."/>
            <person name="Hameed K."/>
            <person name="Tschaplinski T."/>
            <person name="Misztal P."/>
            <person name="Wu S."/>
            <person name="Desiro A."/>
            <person name="Vande Pol N."/>
            <person name="Du Z.-Y."/>
            <person name="Zienkiewicz A."/>
            <person name="Zienkiewicz K."/>
            <person name="Morin E."/>
            <person name="Tisserant E."/>
            <person name="Splivallo R."/>
            <person name="Hainaut M."/>
            <person name="Henrissat B."/>
            <person name="Ohm R."/>
            <person name="Kuo A."/>
            <person name="Yan J."/>
            <person name="Lipzen A."/>
            <person name="Nolan M."/>
            <person name="Labutti K."/>
            <person name="Barry K."/>
            <person name="Goldstein A."/>
            <person name="Labbe J."/>
            <person name="Schadt C."/>
            <person name="Tuskan G."/>
            <person name="Grigoriev I."/>
            <person name="Martin F."/>
            <person name="Vilgalys R."/>
            <person name="Bonito G."/>
        </authorList>
    </citation>
    <scope>NUCLEOTIDE SEQUENCE [LARGE SCALE GENOMIC DNA]</scope>
    <source>
        <strain evidence="6 7">AG-77</strain>
    </source>
</reference>
<dbReference type="EMBL" id="KV442245">
    <property type="protein sequence ID" value="OAQ22097.1"/>
    <property type="molecule type" value="Genomic_DNA"/>
</dbReference>
<keyword evidence="1" id="KW-0479">Metal-binding</keyword>
<evidence type="ECO:0000313" key="6">
    <source>
        <dbReference type="EMBL" id="OAQ22097.1"/>
    </source>
</evidence>
<accession>A0A197JAF9</accession>
<protein>
    <recommendedName>
        <fullName evidence="5">MYND-type domain-containing protein</fullName>
    </recommendedName>
</protein>
<proteinExistence type="predicted"/>
<keyword evidence="3" id="KW-0862">Zinc</keyword>
<organism evidence="6 7">
    <name type="scientific">Linnemannia elongata AG-77</name>
    <dbReference type="NCBI Taxonomy" id="1314771"/>
    <lineage>
        <taxon>Eukaryota</taxon>
        <taxon>Fungi</taxon>
        <taxon>Fungi incertae sedis</taxon>
        <taxon>Mucoromycota</taxon>
        <taxon>Mortierellomycotina</taxon>
        <taxon>Mortierellomycetes</taxon>
        <taxon>Mortierellales</taxon>
        <taxon>Mortierellaceae</taxon>
        <taxon>Linnemannia</taxon>
    </lineage>
</organism>
<feature type="domain" description="MYND-type" evidence="5">
    <location>
        <begin position="126"/>
        <end position="164"/>
    </location>
</feature>
<dbReference type="PROSITE" id="PS50865">
    <property type="entry name" value="ZF_MYND_2"/>
    <property type="match status" value="1"/>
</dbReference>
<dbReference type="GO" id="GO:0008270">
    <property type="term" value="F:zinc ion binding"/>
    <property type="evidence" value="ECO:0007669"/>
    <property type="project" value="UniProtKB-KW"/>
</dbReference>
<dbReference type="SUPFAM" id="SSF144232">
    <property type="entry name" value="HIT/MYND zinc finger-like"/>
    <property type="match status" value="1"/>
</dbReference>
<evidence type="ECO:0000259" key="5">
    <source>
        <dbReference type="PROSITE" id="PS50865"/>
    </source>
</evidence>
<dbReference type="AlphaFoldDB" id="A0A197JAF9"/>
<name>A0A197JAF9_9FUNG</name>
<evidence type="ECO:0000256" key="3">
    <source>
        <dbReference type="ARBA" id="ARBA00022833"/>
    </source>
</evidence>
<dbReference type="Proteomes" id="UP000078512">
    <property type="component" value="Unassembled WGS sequence"/>
</dbReference>
<sequence>MSSQEIKQEYYTEIDIACRTLYELELDISPTDVSVGSFTEEGRIFNKASQRAFWWKFMPDDKALHEYTGREFALKFMCENGNSSCYENWVKYPESMQIAFQGKLQELTGYKGWTKKRINPVCQSRCDKCKKHISELVKCQRCKYGRYCTLDCMLADKQRHLPICLFIVRYLGWDKTHA</sequence>
<evidence type="ECO:0000256" key="4">
    <source>
        <dbReference type="PROSITE-ProRule" id="PRU00134"/>
    </source>
</evidence>
<evidence type="ECO:0000256" key="2">
    <source>
        <dbReference type="ARBA" id="ARBA00022771"/>
    </source>
</evidence>
<dbReference type="OrthoDB" id="2519255at2759"/>